<evidence type="ECO:0008006" key="4">
    <source>
        <dbReference type="Google" id="ProtNLM"/>
    </source>
</evidence>
<reference evidence="2 3" key="1">
    <citation type="journal article" date="2014" name="BMC Genomics">
        <title>Oil accumulation mechanisms of the oleaginous microalga Chlorella protothecoides revealed through its genome, transcriptomes, and proteomes.</title>
        <authorList>
            <person name="Gao C."/>
            <person name="Wang Y."/>
            <person name="Shen Y."/>
            <person name="Yan D."/>
            <person name="He X."/>
            <person name="Dai J."/>
            <person name="Wu Q."/>
        </authorList>
    </citation>
    <scope>NUCLEOTIDE SEQUENCE [LARGE SCALE GENOMIC DNA]</scope>
    <source>
        <strain evidence="2 3">0710</strain>
    </source>
</reference>
<feature type="region of interest" description="Disordered" evidence="1">
    <location>
        <begin position="148"/>
        <end position="174"/>
    </location>
</feature>
<dbReference type="OrthoDB" id="515963at2759"/>
<feature type="region of interest" description="Disordered" evidence="1">
    <location>
        <begin position="203"/>
        <end position="230"/>
    </location>
</feature>
<dbReference type="RefSeq" id="XP_011399907.1">
    <property type="nucleotide sequence ID" value="XM_011401605.1"/>
</dbReference>
<gene>
    <name evidence="2" type="ORF">F751_2037</name>
</gene>
<dbReference type="AlphaFoldDB" id="A0A087SMJ7"/>
<dbReference type="EMBL" id="KL662138">
    <property type="protein sequence ID" value="KFM26951.1"/>
    <property type="molecule type" value="Genomic_DNA"/>
</dbReference>
<protein>
    <recommendedName>
        <fullName evidence="4">Tudor domain-containing protein</fullName>
    </recommendedName>
</protein>
<evidence type="ECO:0000313" key="3">
    <source>
        <dbReference type="Proteomes" id="UP000028924"/>
    </source>
</evidence>
<proteinExistence type="predicted"/>
<accession>A0A087SMJ7</accession>
<evidence type="ECO:0000256" key="1">
    <source>
        <dbReference type="SAM" id="MobiDB-lite"/>
    </source>
</evidence>
<dbReference type="KEGG" id="apro:F751_2037"/>
<dbReference type="GeneID" id="23613428"/>
<evidence type="ECO:0000313" key="2">
    <source>
        <dbReference type="EMBL" id="KFM26951.1"/>
    </source>
</evidence>
<dbReference type="Proteomes" id="UP000028924">
    <property type="component" value="Unassembled WGS sequence"/>
</dbReference>
<name>A0A087SMJ7_AUXPR</name>
<keyword evidence="3" id="KW-1185">Reference proteome</keyword>
<sequence>MRVDPPPPGLFHLAHTADGLEISTDPRGFPAPLRSLQAGAEAMRRARELWGMWRRPAAARGEEDWVDIPLPRLIRRTTLERRLVPARPEALPGEAAAAAAHAKALAKVRSAAQRAAKLAAAAGLDFEPPPGLGQGEMPGAFPKLDDCAPSLSGVQSSGPGSPRFNGGLASQENTPLASAGLNQTQFSSADTTLTANYPAYLQASPRERSETGGRAAPQYGDSLAAAPAGDAGPVPVGVDASLFPPGYKFRGPSRRTPPKSWRLKLKDITPALTGRTVQLHWPDDNLWWPAVVRAVDVPRRSVVLFYETGDEESIDLAKLVAAGEVAWVEPPSAPGTQAGAQKRARQGSDEEAEPGAVLGSLPREGLLTVDLGGLDGSLHLSLFDDDQAWQVQLME</sequence>
<organism evidence="2 3">
    <name type="scientific">Auxenochlorella protothecoides</name>
    <name type="common">Green microalga</name>
    <name type="synonym">Chlorella protothecoides</name>
    <dbReference type="NCBI Taxonomy" id="3075"/>
    <lineage>
        <taxon>Eukaryota</taxon>
        <taxon>Viridiplantae</taxon>
        <taxon>Chlorophyta</taxon>
        <taxon>core chlorophytes</taxon>
        <taxon>Trebouxiophyceae</taxon>
        <taxon>Chlorellales</taxon>
        <taxon>Chlorellaceae</taxon>
        <taxon>Auxenochlorella</taxon>
    </lineage>
</organism>
<feature type="region of interest" description="Disordered" evidence="1">
    <location>
        <begin position="330"/>
        <end position="359"/>
    </location>
</feature>